<sequence length="341" mass="37443">MYYTFNSMKASNGITLKVIKTSPNNIVLTYLGGKSVPSSGKLGMNGGFFQDLPLPAGQTKPNVYSIAVNDNVPINGGFGDYGSGGTQDVTRGTLVWDKTKRTFWVQPTKVGDEATLWVNYGDKYWAQGGISMNLQDDANWRSIAISEGMPVIDETWPNRSGLLWNSGNNVFLVVSETKCSGTAFRSACKEIESGMVNGIFLDGADAAQMNVPGTYSTSWTRQLAAMVEVVHNVDIDGTSPAVELSPGLPGYLNGETSKIFKITGAGYATIRTEFYQQQCDTYLELYYDENLTSKVTEDDDQGGNQYSLITGWYLNWGQTYYLKVRNFHDGSPTYAKVSVQF</sequence>
<dbReference type="AlphaFoldDB" id="A0A1G9KH72"/>
<proteinExistence type="predicted"/>
<reference evidence="1 2" key="1">
    <citation type="submission" date="2016-10" db="EMBL/GenBank/DDBJ databases">
        <authorList>
            <person name="de Groot N.N."/>
        </authorList>
    </citation>
    <scope>NUCLEOTIDE SEQUENCE [LARGE SCALE GENOMIC DNA]</scope>
    <source>
        <strain evidence="1 2">CGMCC 1.10239</strain>
    </source>
</reference>
<dbReference type="OrthoDB" id="10002207at2"/>
<evidence type="ECO:0000313" key="2">
    <source>
        <dbReference type="Proteomes" id="UP000182783"/>
    </source>
</evidence>
<name>A0A1G9KH72_9BACL</name>
<evidence type="ECO:0000313" key="1">
    <source>
        <dbReference type="EMBL" id="SDL48932.1"/>
    </source>
</evidence>
<gene>
    <name evidence="1" type="ORF">SAMN05216191_103259</name>
</gene>
<accession>A0A1G9KH72</accession>
<dbReference type="EMBL" id="FNGM01000003">
    <property type="protein sequence ID" value="SDL48932.1"/>
    <property type="molecule type" value="Genomic_DNA"/>
</dbReference>
<dbReference type="Proteomes" id="UP000182783">
    <property type="component" value="Unassembled WGS sequence"/>
</dbReference>
<dbReference type="RefSeq" id="WP_062528338.1">
    <property type="nucleotide sequence ID" value="NZ_CP048429.1"/>
</dbReference>
<protein>
    <submittedName>
        <fullName evidence="1">Uncharacterized protein</fullName>
    </submittedName>
</protein>
<organism evidence="1 2">
    <name type="scientific">Paenibacillus jilunlii</name>
    <dbReference type="NCBI Taxonomy" id="682956"/>
    <lineage>
        <taxon>Bacteria</taxon>
        <taxon>Bacillati</taxon>
        <taxon>Bacillota</taxon>
        <taxon>Bacilli</taxon>
        <taxon>Bacillales</taxon>
        <taxon>Paenibacillaceae</taxon>
        <taxon>Paenibacillus</taxon>
    </lineage>
</organism>